<accession>A0AAV2TLW3</accession>
<comment type="caution">
    <text evidence="2">The sequence shown here is derived from an EMBL/GenBank/DDBJ whole genome shotgun (WGS) entry which is preliminary data.</text>
</comment>
<protein>
    <recommendedName>
        <fullName evidence="1">LicD/FKTN/FKRP nucleotidyltransferase domain-containing protein</fullName>
    </recommendedName>
</protein>
<organism evidence="2 3">
    <name type="scientific">Calicophoron daubneyi</name>
    <name type="common">Rumen fluke</name>
    <name type="synonym">Paramphistomum daubneyi</name>
    <dbReference type="NCBI Taxonomy" id="300641"/>
    <lineage>
        <taxon>Eukaryota</taxon>
        <taxon>Metazoa</taxon>
        <taxon>Spiralia</taxon>
        <taxon>Lophotrochozoa</taxon>
        <taxon>Platyhelminthes</taxon>
        <taxon>Trematoda</taxon>
        <taxon>Digenea</taxon>
        <taxon>Plagiorchiida</taxon>
        <taxon>Pronocephalata</taxon>
        <taxon>Paramphistomoidea</taxon>
        <taxon>Paramphistomidae</taxon>
        <taxon>Calicophoron</taxon>
    </lineage>
</organism>
<evidence type="ECO:0000259" key="1">
    <source>
        <dbReference type="Pfam" id="PF04991"/>
    </source>
</evidence>
<dbReference type="Pfam" id="PF04991">
    <property type="entry name" value="LicD"/>
    <property type="match status" value="1"/>
</dbReference>
<dbReference type="PANTHER" id="PTHR43404">
    <property type="entry name" value="LIPOPOLYSACCHARIDE CHOLINEPHOSPHOTRANSFERASE LICD"/>
    <property type="match status" value="1"/>
</dbReference>
<dbReference type="GO" id="GO:0009100">
    <property type="term" value="P:glycoprotein metabolic process"/>
    <property type="evidence" value="ECO:0007669"/>
    <property type="project" value="UniProtKB-ARBA"/>
</dbReference>
<dbReference type="InterPro" id="IPR052942">
    <property type="entry name" value="LPS_cholinephosphotransferase"/>
</dbReference>
<dbReference type="EMBL" id="CAXLJL010000463">
    <property type="protein sequence ID" value="CAL5137964.1"/>
    <property type="molecule type" value="Genomic_DNA"/>
</dbReference>
<proteinExistence type="predicted"/>
<dbReference type="AlphaFoldDB" id="A0AAV2TLW3"/>
<dbReference type="PANTHER" id="PTHR43404:SF2">
    <property type="entry name" value="LIPOPOLYSACCHARIDE CHOLINEPHOSPHOTRANSFERASE LICD"/>
    <property type="match status" value="1"/>
</dbReference>
<dbReference type="Proteomes" id="UP001497525">
    <property type="component" value="Unassembled WGS sequence"/>
</dbReference>
<feature type="domain" description="LicD/FKTN/FKRP nucleotidyltransferase" evidence="1">
    <location>
        <begin position="149"/>
        <end position="206"/>
    </location>
</feature>
<sequence>MIAQRFAIQKMRRHSFSVMSFRMRAPRVVALLTTPVILYMLTSFRDGMKLSSFTEQNEKFELQLITDLFLVQPYKTAFELRLPNLTSIKWPMEEFSNHSVGMNYANGTNVPHPAAFEPSISFGQRESMRKLLEIFSYVMFAHGLGDRFIIYGGTLLGSIRHHDFIPWDDDLDVLVDLKVRQKMHEIFKRLEPHYSLQIAPDREKFFINSANESLDSYDSEYTRKYYRIIHSWPYVDISFFGQNNTHVYEIATYFGRKYAWPNDVVFPLYFRPFGKSWYPAPRNTVEFIRRTYEMDQMCKSLLLSHASGTQEISESKPCRELHSRYAFVRHEPWMELRVHSSDTSMTMGEETLHFKSRLGRNTDVHKIYLAVDKRNLLVDSYSLESL</sequence>
<gene>
    <name evidence="2" type="ORF">CDAUBV1_LOCUS12485</name>
</gene>
<evidence type="ECO:0000313" key="2">
    <source>
        <dbReference type="EMBL" id="CAL5137964.1"/>
    </source>
</evidence>
<evidence type="ECO:0000313" key="3">
    <source>
        <dbReference type="Proteomes" id="UP001497525"/>
    </source>
</evidence>
<dbReference type="InterPro" id="IPR007074">
    <property type="entry name" value="LicD/FKTN/FKRP_NTP_transf"/>
</dbReference>
<name>A0AAV2TLW3_CALDB</name>
<reference evidence="2" key="1">
    <citation type="submission" date="2024-06" db="EMBL/GenBank/DDBJ databases">
        <authorList>
            <person name="Liu X."/>
            <person name="Lenzi L."/>
            <person name="Haldenby T S."/>
            <person name="Uol C."/>
        </authorList>
    </citation>
    <scope>NUCLEOTIDE SEQUENCE</scope>
</reference>